<evidence type="ECO:0000256" key="1">
    <source>
        <dbReference type="ARBA" id="ARBA00023015"/>
    </source>
</evidence>
<dbReference type="SUPFAM" id="SSF51206">
    <property type="entry name" value="cAMP-binding domain-like"/>
    <property type="match status" value="1"/>
</dbReference>
<dbReference type="eggNOG" id="COG0664">
    <property type="taxonomic scope" value="Bacteria"/>
</dbReference>
<evidence type="ECO:0000256" key="2">
    <source>
        <dbReference type="ARBA" id="ARBA00023125"/>
    </source>
</evidence>
<feature type="domain" description="HTH crp-type" evidence="5">
    <location>
        <begin position="144"/>
        <end position="217"/>
    </location>
</feature>
<dbReference type="InterPro" id="IPR000595">
    <property type="entry name" value="cNMP-bd_dom"/>
</dbReference>
<accession>B8G4R0</accession>
<evidence type="ECO:0000259" key="5">
    <source>
        <dbReference type="PROSITE" id="PS51063"/>
    </source>
</evidence>
<gene>
    <name evidence="6" type="ordered locus">Cagg_2668</name>
</gene>
<dbReference type="InterPro" id="IPR036390">
    <property type="entry name" value="WH_DNA-bd_sf"/>
</dbReference>
<dbReference type="Gene3D" id="1.10.10.10">
    <property type="entry name" value="Winged helix-like DNA-binding domain superfamily/Winged helix DNA-binding domain"/>
    <property type="match status" value="1"/>
</dbReference>
<dbReference type="InterPro" id="IPR050397">
    <property type="entry name" value="Env_Response_Regulators"/>
</dbReference>
<dbReference type="GO" id="GO:0003677">
    <property type="term" value="F:DNA binding"/>
    <property type="evidence" value="ECO:0007669"/>
    <property type="project" value="UniProtKB-KW"/>
</dbReference>
<keyword evidence="2" id="KW-0238">DNA-binding</keyword>
<evidence type="ECO:0000313" key="7">
    <source>
        <dbReference type="Proteomes" id="UP000002508"/>
    </source>
</evidence>
<dbReference type="PANTHER" id="PTHR24567:SF28">
    <property type="entry name" value="LISTERIOLYSIN REGULATORY PROTEIN"/>
    <property type="match status" value="1"/>
</dbReference>
<dbReference type="AlphaFoldDB" id="B8G4R0"/>
<evidence type="ECO:0000313" key="6">
    <source>
        <dbReference type="EMBL" id="ACL25536.1"/>
    </source>
</evidence>
<proteinExistence type="predicted"/>
<dbReference type="SMART" id="SM00100">
    <property type="entry name" value="cNMP"/>
    <property type="match status" value="1"/>
</dbReference>
<protein>
    <submittedName>
        <fullName evidence="6">Transcriptional regulator, Crp/Fnr family</fullName>
    </submittedName>
</protein>
<dbReference type="CDD" id="cd00038">
    <property type="entry name" value="CAP_ED"/>
    <property type="match status" value="1"/>
</dbReference>
<dbReference type="GO" id="GO:0005829">
    <property type="term" value="C:cytosol"/>
    <property type="evidence" value="ECO:0007669"/>
    <property type="project" value="TreeGrafter"/>
</dbReference>
<dbReference type="InterPro" id="IPR018490">
    <property type="entry name" value="cNMP-bd_dom_sf"/>
</dbReference>
<dbReference type="KEGG" id="cag:Cagg_2668"/>
<dbReference type="InterPro" id="IPR012318">
    <property type="entry name" value="HTH_CRP"/>
</dbReference>
<sequence length="225" mass="25373">MMQPFLSVPLFAGLDESTVAVILAAGRPLRVRRGRSLFTEQTPATWVYLVKDGWFRLYKLAANGRQSVVRLAIPPEIIGISALFPDAIYTLSAQAITSSLVLRWSATVMQTFAQTYPQLRQNSLQILTKLREDLQQQVLELATEPVEQRLAHTLRRLADQYHCVPQADGWITIPIMQRDLADLIGASHYTVNRLLHQWQQQGLVVFPSAHLLMVDLVAITARFDA</sequence>
<dbReference type="InterPro" id="IPR036388">
    <property type="entry name" value="WH-like_DNA-bd_sf"/>
</dbReference>
<keyword evidence="7" id="KW-1185">Reference proteome</keyword>
<reference evidence="6" key="1">
    <citation type="submission" date="2008-12" db="EMBL/GenBank/DDBJ databases">
        <title>Complete sequence of Chloroflexus aggregans DSM 9485.</title>
        <authorList>
            <consortium name="US DOE Joint Genome Institute"/>
            <person name="Lucas S."/>
            <person name="Copeland A."/>
            <person name="Lapidus A."/>
            <person name="Glavina del Rio T."/>
            <person name="Dalin E."/>
            <person name="Tice H."/>
            <person name="Pitluck S."/>
            <person name="Foster B."/>
            <person name="Larimer F."/>
            <person name="Land M."/>
            <person name="Hauser L."/>
            <person name="Kyrpides N."/>
            <person name="Mikhailova N."/>
            <person name="Bryant D."/>
            <person name="Richardson P."/>
        </authorList>
    </citation>
    <scope>NUCLEOTIDE SEQUENCE</scope>
    <source>
        <strain evidence="6">DSM 9485</strain>
    </source>
</reference>
<organism evidence="6 7">
    <name type="scientific">Chloroflexus aggregans (strain MD-66 / DSM 9485)</name>
    <dbReference type="NCBI Taxonomy" id="326427"/>
    <lineage>
        <taxon>Bacteria</taxon>
        <taxon>Bacillati</taxon>
        <taxon>Chloroflexota</taxon>
        <taxon>Chloroflexia</taxon>
        <taxon>Chloroflexales</taxon>
        <taxon>Chloroflexineae</taxon>
        <taxon>Chloroflexaceae</taxon>
        <taxon>Chloroflexus</taxon>
    </lineage>
</organism>
<dbReference type="Proteomes" id="UP000002508">
    <property type="component" value="Chromosome"/>
</dbReference>
<dbReference type="Pfam" id="PF00027">
    <property type="entry name" value="cNMP_binding"/>
    <property type="match status" value="1"/>
</dbReference>
<dbReference type="STRING" id="326427.Cagg_2668"/>
<dbReference type="HOGENOM" id="CLU_075053_3_1_0"/>
<dbReference type="RefSeq" id="WP_015941393.1">
    <property type="nucleotide sequence ID" value="NC_011831.1"/>
</dbReference>
<dbReference type="Pfam" id="PF13545">
    <property type="entry name" value="HTH_Crp_2"/>
    <property type="match status" value="1"/>
</dbReference>
<dbReference type="SMART" id="SM00419">
    <property type="entry name" value="HTH_CRP"/>
    <property type="match status" value="1"/>
</dbReference>
<evidence type="ECO:0000256" key="3">
    <source>
        <dbReference type="ARBA" id="ARBA00023163"/>
    </source>
</evidence>
<feature type="domain" description="Cyclic nucleotide-binding" evidence="4">
    <location>
        <begin position="10"/>
        <end position="97"/>
    </location>
</feature>
<dbReference type="SUPFAM" id="SSF46785">
    <property type="entry name" value="Winged helix' DNA-binding domain"/>
    <property type="match status" value="1"/>
</dbReference>
<dbReference type="PROSITE" id="PS50042">
    <property type="entry name" value="CNMP_BINDING_3"/>
    <property type="match status" value="1"/>
</dbReference>
<dbReference type="Gene3D" id="2.60.120.10">
    <property type="entry name" value="Jelly Rolls"/>
    <property type="match status" value="1"/>
</dbReference>
<keyword evidence="1" id="KW-0805">Transcription regulation</keyword>
<dbReference type="PANTHER" id="PTHR24567">
    <property type="entry name" value="CRP FAMILY TRANSCRIPTIONAL REGULATORY PROTEIN"/>
    <property type="match status" value="1"/>
</dbReference>
<dbReference type="EMBL" id="CP001337">
    <property type="protein sequence ID" value="ACL25536.1"/>
    <property type="molecule type" value="Genomic_DNA"/>
</dbReference>
<keyword evidence="3" id="KW-0804">Transcription</keyword>
<dbReference type="GO" id="GO:0003700">
    <property type="term" value="F:DNA-binding transcription factor activity"/>
    <property type="evidence" value="ECO:0007669"/>
    <property type="project" value="TreeGrafter"/>
</dbReference>
<dbReference type="PROSITE" id="PS51063">
    <property type="entry name" value="HTH_CRP_2"/>
    <property type="match status" value="1"/>
</dbReference>
<name>B8G4R0_CHLAD</name>
<dbReference type="InterPro" id="IPR014710">
    <property type="entry name" value="RmlC-like_jellyroll"/>
</dbReference>
<evidence type="ECO:0000259" key="4">
    <source>
        <dbReference type="PROSITE" id="PS50042"/>
    </source>
</evidence>